<dbReference type="EMBL" id="JANPWB010000013">
    <property type="protein sequence ID" value="KAJ1106065.1"/>
    <property type="molecule type" value="Genomic_DNA"/>
</dbReference>
<comment type="caution">
    <text evidence="2">The sequence shown here is derived from an EMBL/GenBank/DDBJ whole genome shotgun (WGS) entry which is preliminary data.</text>
</comment>
<dbReference type="Proteomes" id="UP001066276">
    <property type="component" value="Chromosome 9"/>
</dbReference>
<name>A0AAV7MQM4_PLEWA</name>
<gene>
    <name evidence="2" type="ORF">NDU88_003468</name>
</gene>
<evidence type="ECO:0000313" key="2">
    <source>
        <dbReference type="EMBL" id="KAJ1106065.1"/>
    </source>
</evidence>
<feature type="region of interest" description="Disordered" evidence="1">
    <location>
        <begin position="78"/>
        <end position="132"/>
    </location>
</feature>
<evidence type="ECO:0000313" key="3">
    <source>
        <dbReference type="Proteomes" id="UP001066276"/>
    </source>
</evidence>
<evidence type="ECO:0000256" key="1">
    <source>
        <dbReference type="SAM" id="MobiDB-lite"/>
    </source>
</evidence>
<protein>
    <submittedName>
        <fullName evidence="2">Uncharacterized protein</fullName>
    </submittedName>
</protein>
<dbReference type="AlphaFoldDB" id="A0AAV7MQM4"/>
<accession>A0AAV7MQM4</accession>
<keyword evidence="3" id="KW-1185">Reference proteome</keyword>
<reference evidence="2" key="1">
    <citation type="journal article" date="2022" name="bioRxiv">
        <title>Sequencing and chromosome-scale assembly of the giantPleurodeles waltlgenome.</title>
        <authorList>
            <person name="Brown T."/>
            <person name="Elewa A."/>
            <person name="Iarovenko S."/>
            <person name="Subramanian E."/>
            <person name="Araus A.J."/>
            <person name="Petzold A."/>
            <person name="Susuki M."/>
            <person name="Suzuki K.-i.T."/>
            <person name="Hayashi T."/>
            <person name="Toyoda A."/>
            <person name="Oliveira C."/>
            <person name="Osipova E."/>
            <person name="Leigh N.D."/>
            <person name="Simon A."/>
            <person name="Yun M.H."/>
        </authorList>
    </citation>
    <scope>NUCLEOTIDE SEQUENCE</scope>
    <source>
        <strain evidence="2">20211129_DDA</strain>
        <tissue evidence="2">Liver</tissue>
    </source>
</reference>
<sequence>MWHSTTGAARQAQLREMIPPSVLTIPAQEAPDLLHSHPRGKGERLISFRMLSSRNLQHWTLTQARDFTGYFTLSPAGWGINHQPPTREGPPNGAPLSPGVLQGPEITSDPPLPTKSTRSFPVSKRAQAGDPH</sequence>
<organism evidence="2 3">
    <name type="scientific">Pleurodeles waltl</name>
    <name type="common">Iberian ribbed newt</name>
    <dbReference type="NCBI Taxonomy" id="8319"/>
    <lineage>
        <taxon>Eukaryota</taxon>
        <taxon>Metazoa</taxon>
        <taxon>Chordata</taxon>
        <taxon>Craniata</taxon>
        <taxon>Vertebrata</taxon>
        <taxon>Euteleostomi</taxon>
        <taxon>Amphibia</taxon>
        <taxon>Batrachia</taxon>
        <taxon>Caudata</taxon>
        <taxon>Salamandroidea</taxon>
        <taxon>Salamandridae</taxon>
        <taxon>Pleurodelinae</taxon>
        <taxon>Pleurodeles</taxon>
    </lineage>
</organism>
<proteinExistence type="predicted"/>